<dbReference type="Proteomes" id="UP000789525">
    <property type="component" value="Unassembled WGS sequence"/>
</dbReference>
<organism evidence="1 2">
    <name type="scientific">Acaulospora colombiana</name>
    <dbReference type="NCBI Taxonomy" id="27376"/>
    <lineage>
        <taxon>Eukaryota</taxon>
        <taxon>Fungi</taxon>
        <taxon>Fungi incertae sedis</taxon>
        <taxon>Mucoromycota</taxon>
        <taxon>Glomeromycotina</taxon>
        <taxon>Glomeromycetes</taxon>
        <taxon>Diversisporales</taxon>
        <taxon>Acaulosporaceae</taxon>
        <taxon>Acaulospora</taxon>
    </lineage>
</organism>
<name>A0ACA9LM63_9GLOM</name>
<dbReference type="EMBL" id="CAJVPT010006788">
    <property type="protein sequence ID" value="CAG8534718.1"/>
    <property type="molecule type" value="Genomic_DNA"/>
</dbReference>
<sequence length="161" mass="18595">MIRIPGKFGNINPDLLPPPPEGTPFNNPYLTSWMQFINAIKYPPDLAFATLYMGLDHLAFAGFYILPTTATSKVFRYLLKLIVDPLVTFGQSALFFYMIHFHVYQVIGPLFLACIPGCKLRVREGWFWIYWMVGLTICRVLCSKYAEFKARKGPDSIWRFL</sequence>
<protein>
    <submittedName>
        <fullName evidence="1">6765_t:CDS:1</fullName>
    </submittedName>
</protein>
<accession>A0ACA9LM63</accession>
<gene>
    <name evidence="1" type="ORF">ACOLOM_LOCUS4223</name>
</gene>
<evidence type="ECO:0000313" key="1">
    <source>
        <dbReference type="EMBL" id="CAG8534718.1"/>
    </source>
</evidence>
<evidence type="ECO:0000313" key="2">
    <source>
        <dbReference type="Proteomes" id="UP000789525"/>
    </source>
</evidence>
<reference evidence="1" key="1">
    <citation type="submission" date="2021-06" db="EMBL/GenBank/DDBJ databases">
        <authorList>
            <person name="Kallberg Y."/>
            <person name="Tangrot J."/>
            <person name="Rosling A."/>
        </authorList>
    </citation>
    <scope>NUCLEOTIDE SEQUENCE</scope>
    <source>
        <strain evidence="1">CL356</strain>
    </source>
</reference>
<comment type="caution">
    <text evidence="1">The sequence shown here is derived from an EMBL/GenBank/DDBJ whole genome shotgun (WGS) entry which is preliminary data.</text>
</comment>
<proteinExistence type="predicted"/>
<keyword evidence="2" id="KW-1185">Reference proteome</keyword>